<feature type="signal peptide" evidence="1">
    <location>
        <begin position="1"/>
        <end position="19"/>
    </location>
</feature>
<evidence type="ECO:0000259" key="3">
    <source>
        <dbReference type="Pfam" id="PF16371"/>
    </source>
</evidence>
<keyword evidence="5" id="KW-1185">Reference proteome</keyword>
<dbReference type="Pfam" id="PF16370">
    <property type="entry name" value="MetallophosC"/>
    <property type="match status" value="1"/>
</dbReference>
<comment type="caution">
    <text evidence="4">The sequence shown here is derived from an EMBL/GenBank/DDBJ whole genome shotgun (WGS) entry which is preliminary data.</text>
</comment>
<dbReference type="AlphaFoldDB" id="A0A4R3VTA7"/>
<dbReference type="PANTHER" id="PTHR43143:SF6">
    <property type="entry name" value="BLL3016 PROTEIN"/>
    <property type="match status" value="1"/>
</dbReference>
<evidence type="ECO:0000313" key="5">
    <source>
        <dbReference type="Proteomes" id="UP000295197"/>
    </source>
</evidence>
<name>A0A4R3VTA7_9SPHI</name>
<feature type="domain" description="Calcineurin-like phosphoesterase C-terminal" evidence="2">
    <location>
        <begin position="344"/>
        <end position="510"/>
    </location>
</feature>
<protein>
    <submittedName>
        <fullName evidence="4">3',5'-cyclic AMP phosphodiesterase CpdA</fullName>
    </submittedName>
</protein>
<dbReference type="Proteomes" id="UP000295197">
    <property type="component" value="Unassembled WGS sequence"/>
</dbReference>
<feature type="chain" id="PRO_5020286776" evidence="1">
    <location>
        <begin position="20"/>
        <end position="521"/>
    </location>
</feature>
<evidence type="ECO:0000256" key="1">
    <source>
        <dbReference type="SAM" id="SignalP"/>
    </source>
</evidence>
<reference evidence="4 5" key="1">
    <citation type="submission" date="2019-03" db="EMBL/GenBank/DDBJ databases">
        <title>Genomic Encyclopedia of Type Strains, Phase IV (KMG-IV): sequencing the most valuable type-strain genomes for metagenomic binning, comparative biology and taxonomic classification.</title>
        <authorList>
            <person name="Goeker M."/>
        </authorList>
    </citation>
    <scope>NUCLEOTIDE SEQUENCE [LARGE SCALE GENOMIC DNA]</scope>
    <source>
        <strain evidence="4 5">DSM 22362</strain>
    </source>
</reference>
<proteinExistence type="predicted"/>
<dbReference type="Pfam" id="PF16371">
    <property type="entry name" value="MetallophosN"/>
    <property type="match status" value="1"/>
</dbReference>
<gene>
    <name evidence="4" type="ORF">EDC17_105219</name>
</gene>
<dbReference type="RefSeq" id="WP_132778793.1">
    <property type="nucleotide sequence ID" value="NZ_SMBZ01000052.1"/>
</dbReference>
<dbReference type="OrthoDB" id="1776264at2"/>
<dbReference type="InterPro" id="IPR032288">
    <property type="entry name" value="Metallophos_C"/>
</dbReference>
<dbReference type="InterPro" id="IPR032285">
    <property type="entry name" value="Metallophos_N"/>
</dbReference>
<accession>A0A4R3VTA7</accession>
<evidence type="ECO:0000313" key="4">
    <source>
        <dbReference type="EMBL" id="TCV07444.1"/>
    </source>
</evidence>
<dbReference type="GO" id="GO:0016787">
    <property type="term" value="F:hydrolase activity"/>
    <property type="evidence" value="ECO:0007669"/>
    <property type="project" value="InterPro"/>
</dbReference>
<organism evidence="4 5">
    <name type="scientific">Sphingobacterium alimentarium</name>
    <dbReference type="NCBI Taxonomy" id="797292"/>
    <lineage>
        <taxon>Bacteria</taxon>
        <taxon>Pseudomonadati</taxon>
        <taxon>Bacteroidota</taxon>
        <taxon>Sphingobacteriia</taxon>
        <taxon>Sphingobacteriales</taxon>
        <taxon>Sphingobacteriaceae</taxon>
        <taxon>Sphingobacterium</taxon>
    </lineage>
</organism>
<evidence type="ECO:0000259" key="2">
    <source>
        <dbReference type="Pfam" id="PF16370"/>
    </source>
</evidence>
<dbReference type="EMBL" id="SMBZ01000052">
    <property type="protein sequence ID" value="TCV07444.1"/>
    <property type="molecule type" value="Genomic_DNA"/>
</dbReference>
<dbReference type="Gene3D" id="3.60.21.10">
    <property type="match status" value="1"/>
</dbReference>
<keyword evidence="1" id="KW-0732">Signal</keyword>
<dbReference type="PANTHER" id="PTHR43143">
    <property type="entry name" value="METALLOPHOSPHOESTERASE, CALCINEURIN SUPERFAMILY"/>
    <property type="match status" value="1"/>
</dbReference>
<dbReference type="InterPro" id="IPR051918">
    <property type="entry name" value="STPP_CPPED1"/>
</dbReference>
<dbReference type="SUPFAM" id="SSF56300">
    <property type="entry name" value="Metallo-dependent phosphatases"/>
    <property type="match status" value="1"/>
</dbReference>
<dbReference type="InterPro" id="IPR013783">
    <property type="entry name" value="Ig-like_fold"/>
</dbReference>
<sequence length="521" mass="59375">MNFKLLLTAGLFSLGFAQAQDFVKGIVYDDTNQNGKKDKTEIGLKNVSVSNGVDVVQTNEHGEYKLQVGNDNIIFVIKPTNYSFPLNDKNLPEFYYIHKPAGSPQLKYTTVSETGKIPKTLNFPLYKQQEDTKFKALIFGDPQAYNLDEIAYFKKGIVEDITADNAIKFGISLGDLVGDHLVLHKPYQDAIQQIGKPWYNVMGNHDMNYDVTVDSLSDETFEYHFGPNNYAFHYGNAYFIVLDNILYPNPNTGKGYLGGFRKDQLDFVENSLKHVSKDKLIVLSFHIPLGNKDSESFRHSDRQRLFDILKPFKHTVSMSAHTHFQKQTFYGHEDGWKQEVPHHEYNVGTTSGDWYSGISNDQGVPSSTMRDGTPKGYAILNIDNNTYSFDYKVAGKPKDYQMSIIAPRVLSEKNVRNSKITVNFFMGKEGDGVQYRFGNDEWKKMKYVEQPDPAYQYELLKYDTAEKFIEGKRPSNAVNSTHLWEAKFPNKLGAGKYDLQIKAVDMYGKVHTQTITIEVVK</sequence>
<dbReference type="InterPro" id="IPR029052">
    <property type="entry name" value="Metallo-depent_PP-like"/>
</dbReference>
<feature type="domain" description="Calcineurin-like phosphoesterase N-terminal" evidence="3">
    <location>
        <begin position="38"/>
        <end position="102"/>
    </location>
</feature>
<dbReference type="Gene3D" id="2.60.40.10">
    <property type="entry name" value="Immunoglobulins"/>
    <property type="match status" value="1"/>
</dbReference>